<proteinExistence type="predicted"/>
<dbReference type="InterPro" id="IPR003611">
    <property type="entry name" value="NUMOD3"/>
</dbReference>
<dbReference type="Gene3D" id="3.40.1440.10">
    <property type="entry name" value="GIY-YIG endonuclease"/>
    <property type="match status" value="1"/>
</dbReference>
<evidence type="ECO:0000256" key="2">
    <source>
        <dbReference type="ARBA" id="ARBA00010045"/>
    </source>
</evidence>
<feature type="domain" description="GIY-YIG" evidence="5">
    <location>
        <begin position="1"/>
        <end position="84"/>
    </location>
</feature>
<keyword evidence="7" id="KW-1185">Reference proteome</keyword>
<dbReference type="Proteomes" id="UP000202888">
    <property type="component" value="Segment"/>
</dbReference>
<dbReference type="InterPro" id="IPR035901">
    <property type="entry name" value="GIY-YIG_endonuc_sf"/>
</dbReference>
<feature type="compositionally biased region" description="Basic and acidic residues" evidence="4">
    <location>
        <begin position="114"/>
        <end position="127"/>
    </location>
</feature>
<dbReference type="GO" id="GO:0003677">
    <property type="term" value="F:DNA binding"/>
    <property type="evidence" value="ECO:0007669"/>
    <property type="project" value="InterPro"/>
</dbReference>
<dbReference type="InterPro" id="IPR000305">
    <property type="entry name" value="GIY-YIG_endonuc"/>
</dbReference>
<comment type="similarity">
    <text evidence="2">To endonucleases of group I introns of fungi and phage.</text>
</comment>
<dbReference type="SUPFAM" id="SSF64496">
    <property type="entry name" value="DNA-binding domain of intron-encoded endonucleases"/>
    <property type="match status" value="1"/>
</dbReference>
<keyword evidence="6" id="KW-0540">Nuclease</keyword>
<dbReference type="KEGG" id="vg:26628560"/>
<accession>A0A0D4DB24</accession>
<evidence type="ECO:0000313" key="6">
    <source>
        <dbReference type="EMBL" id="AJT61075.1"/>
    </source>
</evidence>
<evidence type="ECO:0000256" key="3">
    <source>
        <dbReference type="ARBA" id="ARBA00022842"/>
    </source>
</evidence>
<dbReference type="OrthoDB" id="19714at10239"/>
<dbReference type="CDD" id="cd10444">
    <property type="entry name" value="GIY-YIG_SegABCDEFG"/>
    <property type="match status" value="1"/>
</dbReference>
<organism evidence="6 7">
    <name type="scientific">Vibrio phage ValKK3</name>
    <dbReference type="NCBI Taxonomy" id="1610855"/>
    <lineage>
        <taxon>Viruses</taxon>
        <taxon>Duplodnaviria</taxon>
        <taxon>Heunggongvirae</taxon>
        <taxon>Uroviricota</taxon>
        <taxon>Caudoviricetes</taxon>
        <taxon>Pantevenvirales</taxon>
        <taxon>Straboviridae</taxon>
        <taxon>Schizotequatrovirus</taxon>
        <taxon>Schizotequatrovirus valkk3</taxon>
    </lineage>
</organism>
<dbReference type="SMART" id="SM00465">
    <property type="entry name" value="GIYc"/>
    <property type="match status" value="1"/>
</dbReference>
<name>A0A0D4DB24_9CAUD</name>
<dbReference type="SMART" id="SM00496">
    <property type="entry name" value="IENR2"/>
    <property type="match status" value="4"/>
</dbReference>
<evidence type="ECO:0000313" key="7">
    <source>
        <dbReference type="Proteomes" id="UP000202888"/>
    </source>
</evidence>
<keyword evidence="6" id="KW-0378">Hydrolase</keyword>
<dbReference type="SUPFAM" id="SSF82771">
    <property type="entry name" value="GIY-YIG endonuclease"/>
    <property type="match status" value="1"/>
</dbReference>
<evidence type="ECO:0000256" key="4">
    <source>
        <dbReference type="SAM" id="MobiDB-lite"/>
    </source>
</evidence>
<protein>
    <submittedName>
        <fullName evidence="6">Homing endonuclease</fullName>
    </submittedName>
</protein>
<sequence>MFHIIYKITNEINKKIYVGKHSTHNIDDSYMGSGVALQRAFDKYGIENFTKEIIHVCDTCEDALILESEIVDLDFVNRKDTYNLVVGGLSGSTGTIVSEETRQKQSAAKKGRKLTQEHKDKIADSLRGKPSRAAGSVKSEEAKRKTSEALKGRTSPMKGKTHSEDTRQALSELNKGRPKPVVTCPHCGKSGGASAMKRWHFDNCKLKDHKSFPHNT</sequence>
<keyword evidence="3" id="KW-0460">Magnesium</keyword>
<dbReference type="RefSeq" id="YP_009201337.1">
    <property type="nucleotide sequence ID" value="NC_028829.1"/>
</dbReference>
<dbReference type="GO" id="GO:0004519">
    <property type="term" value="F:endonuclease activity"/>
    <property type="evidence" value="ECO:0007669"/>
    <property type="project" value="UniProtKB-KW"/>
</dbReference>
<comment type="cofactor">
    <cofactor evidence="1">
        <name>Mg(2+)</name>
        <dbReference type="ChEBI" id="CHEBI:18420"/>
    </cofactor>
</comment>
<feature type="region of interest" description="Disordered" evidence="4">
    <location>
        <begin position="99"/>
        <end position="167"/>
    </location>
</feature>
<keyword evidence="6" id="KW-0255">Endonuclease</keyword>
<evidence type="ECO:0000259" key="5">
    <source>
        <dbReference type="PROSITE" id="PS50164"/>
    </source>
</evidence>
<dbReference type="EMBL" id="KP671755">
    <property type="protein sequence ID" value="AJT61075.1"/>
    <property type="molecule type" value="Genomic_DNA"/>
</dbReference>
<dbReference type="GeneID" id="26628560"/>
<dbReference type="PROSITE" id="PS50164">
    <property type="entry name" value="GIY_YIG"/>
    <property type="match status" value="1"/>
</dbReference>
<dbReference type="Pfam" id="PF01541">
    <property type="entry name" value="GIY-YIG"/>
    <property type="match status" value="1"/>
</dbReference>
<evidence type="ECO:0000256" key="1">
    <source>
        <dbReference type="ARBA" id="ARBA00001946"/>
    </source>
</evidence>
<reference evidence="6 7" key="1">
    <citation type="journal article" date="2016" name="Genom Data">
        <title>Complete genome sequence of a giant Vibrio phage ValKK3 infecting Vibrio alginolyticus.</title>
        <authorList>
            <person name="Lal T.M."/>
            <person name="Sano M."/>
            <person name="Hatai K."/>
            <person name="Ransangan J."/>
        </authorList>
    </citation>
    <scope>NUCLEOTIDE SEQUENCE [LARGE SCALE GENOMIC DNA]</scope>
</reference>
<dbReference type="NCBIfam" id="TIGR01453">
    <property type="entry name" value="grpIintron_endo"/>
    <property type="match status" value="1"/>
</dbReference>
<dbReference type="InterPro" id="IPR006350">
    <property type="entry name" value="Intron_endoG1"/>
</dbReference>
<dbReference type="Pfam" id="PF07460">
    <property type="entry name" value="NUMOD3"/>
    <property type="match status" value="2"/>
</dbReference>
<feature type="compositionally biased region" description="Basic and acidic residues" evidence="4">
    <location>
        <begin position="138"/>
        <end position="151"/>
    </location>
</feature>